<dbReference type="InterPro" id="IPR050072">
    <property type="entry name" value="Peptidase_M20A"/>
</dbReference>
<evidence type="ECO:0000313" key="8">
    <source>
        <dbReference type="Proteomes" id="UP000398389"/>
    </source>
</evidence>
<sequence>MSFDADSYFNGPRKELYRLHKELVEIESISGDEKSVGSYLKTYLENLGYTVEWQPVPEKSGRERANLYAYKGEERNTRVLLTSHIDTVPPYFGYSVVDDRIYGRGTVDDKNCVAAMIIALEELLTEKNLKSSDVGLLFVVEEEIGGPGMQFANKHLGINSWETVIFGEPTEMKLGVGHKGIVMFNYVARGKAAHSGYPELGVNATDTLVDALYKLRHSSLPKSDLLGESTVNVGIIKGGVAGNVIPERAEAFIMIRASKDTNKIIDIVKSIAAEYENLEIEELHSVPEQLLEYDVPGFESIVLAYATDVPYLEGNFTRFLYGSGSIHVAHSDHEYVPIKELYDSVDGYKKLIEFSLAK</sequence>
<dbReference type="Gene3D" id="3.30.70.360">
    <property type="match status" value="1"/>
</dbReference>
<dbReference type="Gene3D" id="3.40.630.10">
    <property type="entry name" value="Zn peptidases"/>
    <property type="match status" value="1"/>
</dbReference>
<comment type="cofactor">
    <cofactor evidence="1">
        <name>Zn(2+)</name>
        <dbReference type="ChEBI" id="CHEBI:29105"/>
    </cofactor>
</comment>
<dbReference type="Pfam" id="PF07687">
    <property type="entry name" value="M20_dimer"/>
    <property type="match status" value="1"/>
</dbReference>
<reference evidence="7 8" key="1">
    <citation type="submission" date="2019-09" db="EMBL/GenBank/DDBJ databases">
        <authorList>
            <person name="Brejova B."/>
        </authorList>
    </citation>
    <scope>NUCLEOTIDE SEQUENCE [LARGE SCALE GENOMIC DNA]</scope>
</reference>
<evidence type="ECO:0000256" key="2">
    <source>
        <dbReference type="ARBA" id="ARBA00006247"/>
    </source>
</evidence>
<evidence type="ECO:0000256" key="5">
    <source>
        <dbReference type="ARBA" id="ARBA00022833"/>
    </source>
</evidence>
<dbReference type="GO" id="GO:0046872">
    <property type="term" value="F:metal ion binding"/>
    <property type="evidence" value="ECO:0007669"/>
    <property type="project" value="UniProtKB-KW"/>
</dbReference>
<proteinExistence type="inferred from homology"/>
<keyword evidence="5" id="KW-0862">Zinc</keyword>
<dbReference type="PANTHER" id="PTHR43808">
    <property type="entry name" value="ACETYLORNITHINE DEACETYLASE"/>
    <property type="match status" value="1"/>
</dbReference>
<accession>A0A5E8B8D2</accession>
<dbReference type="OrthoDB" id="3064516at2759"/>
<name>A0A5E8B8D2_9ASCO</name>
<dbReference type="Proteomes" id="UP000398389">
    <property type="component" value="Unassembled WGS sequence"/>
</dbReference>
<evidence type="ECO:0000256" key="1">
    <source>
        <dbReference type="ARBA" id="ARBA00001947"/>
    </source>
</evidence>
<keyword evidence="4" id="KW-0378">Hydrolase</keyword>
<dbReference type="GeneID" id="43579434"/>
<keyword evidence="8" id="KW-1185">Reference proteome</keyword>
<keyword evidence="3" id="KW-0479">Metal-binding</keyword>
<organism evidence="7 8">
    <name type="scientific">Magnusiomyces paraingens</name>
    <dbReference type="NCBI Taxonomy" id="2606893"/>
    <lineage>
        <taxon>Eukaryota</taxon>
        <taxon>Fungi</taxon>
        <taxon>Dikarya</taxon>
        <taxon>Ascomycota</taxon>
        <taxon>Saccharomycotina</taxon>
        <taxon>Dipodascomycetes</taxon>
        <taxon>Dipodascales</taxon>
        <taxon>Dipodascaceae</taxon>
        <taxon>Magnusiomyces</taxon>
    </lineage>
</organism>
<evidence type="ECO:0000259" key="6">
    <source>
        <dbReference type="Pfam" id="PF07687"/>
    </source>
</evidence>
<dbReference type="SUPFAM" id="SSF53187">
    <property type="entry name" value="Zn-dependent exopeptidases"/>
    <property type="match status" value="1"/>
</dbReference>
<dbReference type="PROSITE" id="PS00758">
    <property type="entry name" value="ARGE_DAPE_CPG2_1"/>
    <property type="match status" value="1"/>
</dbReference>
<evidence type="ECO:0000313" key="7">
    <source>
        <dbReference type="EMBL" id="VVT45021.1"/>
    </source>
</evidence>
<dbReference type="InterPro" id="IPR001261">
    <property type="entry name" value="ArgE/DapE_CS"/>
</dbReference>
<dbReference type="InterPro" id="IPR011650">
    <property type="entry name" value="Peptidase_M20_dimer"/>
</dbReference>
<dbReference type="Pfam" id="PF01546">
    <property type="entry name" value="Peptidase_M20"/>
    <property type="match status" value="1"/>
</dbReference>
<dbReference type="CDD" id="cd05652">
    <property type="entry name" value="M20_ArgE_DapE-like_fungal"/>
    <property type="match status" value="1"/>
</dbReference>
<gene>
    <name evidence="7" type="ORF">SAPINGB_P000611</name>
</gene>
<protein>
    <recommendedName>
        <fullName evidence="6">Peptidase M20 dimerisation domain-containing protein</fullName>
    </recommendedName>
</protein>
<feature type="domain" description="Peptidase M20 dimerisation" evidence="6">
    <location>
        <begin position="176"/>
        <end position="274"/>
    </location>
</feature>
<dbReference type="InterPro" id="IPR002933">
    <property type="entry name" value="Peptidase_M20"/>
</dbReference>
<dbReference type="PANTHER" id="PTHR43808:SF8">
    <property type="entry name" value="PEPTIDASE M20 DIMERISATION DOMAIN-CONTAINING PROTEIN"/>
    <property type="match status" value="1"/>
</dbReference>
<evidence type="ECO:0000256" key="3">
    <source>
        <dbReference type="ARBA" id="ARBA00022723"/>
    </source>
</evidence>
<dbReference type="AlphaFoldDB" id="A0A5E8B8D2"/>
<evidence type="ECO:0000256" key="4">
    <source>
        <dbReference type="ARBA" id="ARBA00022801"/>
    </source>
</evidence>
<dbReference type="GO" id="GO:0016787">
    <property type="term" value="F:hydrolase activity"/>
    <property type="evidence" value="ECO:0007669"/>
    <property type="project" value="UniProtKB-KW"/>
</dbReference>
<dbReference type="EMBL" id="CABVLU010000001">
    <property type="protein sequence ID" value="VVT45021.1"/>
    <property type="molecule type" value="Genomic_DNA"/>
</dbReference>
<comment type="similarity">
    <text evidence="2">Belongs to the peptidase M20A family.</text>
</comment>
<dbReference type="SUPFAM" id="SSF55031">
    <property type="entry name" value="Bacterial exopeptidase dimerisation domain"/>
    <property type="match status" value="1"/>
</dbReference>
<dbReference type="RefSeq" id="XP_031851225.1">
    <property type="nucleotide sequence ID" value="XM_031995334.1"/>
</dbReference>
<dbReference type="InterPro" id="IPR036264">
    <property type="entry name" value="Bact_exopeptidase_dim_dom"/>
</dbReference>